<dbReference type="PANTHER" id="PTHR33984:SF10">
    <property type="entry name" value="S1 MOTIF DOMAIN-CONTAINING PROTEIN"/>
    <property type="match status" value="1"/>
</dbReference>
<dbReference type="AlphaFoldDB" id="A0A6P8D375"/>
<organism evidence="1 2">
    <name type="scientific">Punica granatum</name>
    <name type="common">Pomegranate</name>
    <dbReference type="NCBI Taxonomy" id="22663"/>
    <lineage>
        <taxon>Eukaryota</taxon>
        <taxon>Viridiplantae</taxon>
        <taxon>Streptophyta</taxon>
        <taxon>Embryophyta</taxon>
        <taxon>Tracheophyta</taxon>
        <taxon>Spermatophyta</taxon>
        <taxon>Magnoliopsida</taxon>
        <taxon>eudicotyledons</taxon>
        <taxon>Gunneridae</taxon>
        <taxon>Pentapetalae</taxon>
        <taxon>rosids</taxon>
        <taxon>malvids</taxon>
        <taxon>Myrtales</taxon>
        <taxon>Lythraceae</taxon>
        <taxon>Punica</taxon>
    </lineage>
</organism>
<dbReference type="GeneID" id="116203777"/>
<reference evidence="2" key="2">
    <citation type="submission" date="2025-08" db="UniProtKB">
        <authorList>
            <consortium name="RefSeq"/>
        </authorList>
    </citation>
    <scope>IDENTIFICATION</scope>
    <source>
        <tissue evidence="2">Leaf</tissue>
    </source>
</reference>
<keyword evidence="1" id="KW-1185">Reference proteome</keyword>
<protein>
    <submittedName>
        <fullName evidence="2">Uncharacterized protein LOC116203777</fullName>
    </submittedName>
</protein>
<proteinExistence type="predicted"/>
<dbReference type="OrthoDB" id="741600at2759"/>
<accession>A0A6P8D375</accession>
<reference evidence="1" key="1">
    <citation type="journal article" date="2020" name="Plant Biotechnol. J.">
        <title>The pomegranate (Punica granatum L.) draft genome dissects genetic divergence between soft- and hard-seeded cultivars.</title>
        <authorList>
            <person name="Luo X."/>
            <person name="Li H."/>
            <person name="Wu Z."/>
            <person name="Yao W."/>
            <person name="Zhao P."/>
            <person name="Cao D."/>
            <person name="Yu H."/>
            <person name="Li K."/>
            <person name="Poudel K."/>
            <person name="Zhao D."/>
            <person name="Zhang F."/>
            <person name="Xia X."/>
            <person name="Chen L."/>
            <person name="Wang Q."/>
            <person name="Jing D."/>
            <person name="Cao S."/>
        </authorList>
    </citation>
    <scope>NUCLEOTIDE SEQUENCE [LARGE SCALE GENOMIC DNA]</scope>
    <source>
        <strain evidence="1">cv. Tunisia</strain>
    </source>
</reference>
<sequence length="403" mass="45032">MDKYRSVFRGKRPREKMGGGKTVLCVKQVKQELPEEWDDTMPLPGDIIEGLACEDDDDLAGESFIPAQGRSEFTAQLGKIASQRKSEVIWVKVRRGENVVKIKARVVPEKGGMLHRKFTIQAATDDRHVAVLRELNLDECTELQEMSRKVVNVNGEEFHRRGMKYNWKRKLGTYLPDPRSPIISSILFTPFVEESTIEATTARSMAWFSAAVSSGAPLVFVNIQTEQLWTPDKNNPIAREISWGRQQTLPTNFHIVQGIRLWFLPGIAEVSIGIMPRPEETRFGMDIKRTEEGFICIYSVALGSAAERAGLGHLHEEANAKGHLLVISRLEGKSVMPSSVCSSGLINCCNHNDIRDVLTQAIERTEGIRIYIMAWPNQARLASPRGMVSTLQPPSGFAPPPSL</sequence>
<evidence type="ECO:0000313" key="2">
    <source>
        <dbReference type="RefSeq" id="XP_031391567.1"/>
    </source>
</evidence>
<gene>
    <name evidence="2" type="primary">LOC116203777</name>
</gene>
<dbReference type="Proteomes" id="UP000515151">
    <property type="component" value="Chromosome 1"/>
</dbReference>
<dbReference type="PANTHER" id="PTHR33984">
    <property type="entry name" value="OS02G0717600 PROTEIN"/>
    <property type="match status" value="1"/>
</dbReference>
<evidence type="ECO:0000313" key="1">
    <source>
        <dbReference type="Proteomes" id="UP000515151"/>
    </source>
</evidence>
<dbReference type="RefSeq" id="XP_031391567.1">
    <property type="nucleotide sequence ID" value="XM_031535707.1"/>
</dbReference>
<name>A0A6P8D375_PUNGR</name>